<name>A0A7R9P4T9_TIMCA</name>
<dbReference type="AlphaFoldDB" id="A0A7R9P4T9"/>
<feature type="compositionally biased region" description="Basic and acidic residues" evidence="1">
    <location>
        <begin position="193"/>
        <end position="217"/>
    </location>
</feature>
<evidence type="ECO:0000313" key="2">
    <source>
        <dbReference type="EMBL" id="CAD7569664.1"/>
    </source>
</evidence>
<feature type="region of interest" description="Disordered" evidence="1">
    <location>
        <begin position="125"/>
        <end position="144"/>
    </location>
</feature>
<gene>
    <name evidence="2" type="ORF">TCMB3V08_LOCUS2394</name>
</gene>
<organism evidence="2">
    <name type="scientific">Timema californicum</name>
    <name type="common">California timema</name>
    <name type="synonym">Walking stick</name>
    <dbReference type="NCBI Taxonomy" id="61474"/>
    <lineage>
        <taxon>Eukaryota</taxon>
        <taxon>Metazoa</taxon>
        <taxon>Ecdysozoa</taxon>
        <taxon>Arthropoda</taxon>
        <taxon>Hexapoda</taxon>
        <taxon>Insecta</taxon>
        <taxon>Pterygota</taxon>
        <taxon>Neoptera</taxon>
        <taxon>Polyneoptera</taxon>
        <taxon>Phasmatodea</taxon>
        <taxon>Timematodea</taxon>
        <taxon>Timematoidea</taxon>
        <taxon>Timematidae</taxon>
        <taxon>Timema</taxon>
    </lineage>
</organism>
<feature type="region of interest" description="Disordered" evidence="1">
    <location>
        <begin position="559"/>
        <end position="586"/>
    </location>
</feature>
<protein>
    <submittedName>
        <fullName evidence="2">(California timema) hypothetical protein</fullName>
    </submittedName>
</protein>
<proteinExistence type="predicted"/>
<accession>A0A7R9P4T9</accession>
<reference evidence="2" key="1">
    <citation type="submission" date="2020-11" db="EMBL/GenBank/DDBJ databases">
        <authorList>
            <person name="Tran Van P."/>
        </authorList>
    </citation>
    <scope>NUCLEOTIDE SEQUENCE</scope>
</reference>
<sequence>MALYFSSHPPVYEKGTKIFVWNCALHSASNVVFDCCVHAYIGGGWGGRQDCQVEGALLLSQCRDGGRNSKPTTLIPTREMEQKRLFSTTGTAVTAMMGKGEGEGGDITGAPQTKNLMSAKDSPAITHNRELNPGPPAKKSDTLPLDRQVTFSKSYNSRKSNTNDEIRYPINEHSNRHGSRPWSLGEQLGSNHPGDRAGTHREEHDKTKCRHDRQGEATKIKIPKFSMQAYQQDINIPPRPYKWRVLRPVRSMSGIETMVMPTMMAPIPIVANLALSSVRPELMNSPVDCMTTPIISGARSVGEHISSLIEMVASADCALSSALISSISSSTWFEARNLRNAVTPRRPPFILHRHYSFIPSHTYGEFDILNMCPFAELSEELQDVYNKYFDHSVDPSDDDDNDNNSHTSEIPQLVTDIINDSLPNLLPANQATGDLIESDAVGTILEDDGQVIPHNEEIADYVKITQFLEIGYGCKQGKYVGQQHNYLILEAVVVSKGANGVASSKIDNYFENFGYGKTDMLLHADNCVVQNKNNKQQMWSVLVHLKVLMLNRIQRLGKLTQSQQTPPKGSRGRPKMAYRGNTSNTN</sequence>
<feature type="region of interest" description="Disordered" evidence="1">
    <location>
        <begin position="156"/>
        <end position="217"/>
    </location>
</feature>
<evidence type="ECO:0000256" key="1">
    <source>
        <dbReference type="SAM" id="MobiDB-lite"/>
    </source>
</evidence>
<dbReference type="EMBL" id="OE179757">
    <property type="protein sequence ID" value="CAD7569664.1"/>
    <property type="molecule type" value="Genomic_DNA"/>
</dbReference>